<evidence type="ECO:0000259" key="7">
    <source>
        <dbReference type="PROSITE" id="PS50237"/>
    </source>
</evidence>
<keyword evidence="4" id="KW-0808">Transferase</keyword>
<dbReference type="GO" id="GO:0006511">
    <property type="term" value="P:ubiquitin-dependent protein catabolic process"/>
    <property type="evidence" value="ECO:0007669"/>
    <property type="project" value="TreeGrafter"/>
</dbReference>
<dbReference type="GO" id="GO:0061630">
    <property type="term" value="F:ubiquitin protein ligase activity"/>
    <property type="evidence" value="ECO:0007669"/>
    <property type="project" value="UniProtKB-EC"/>
</dbReference>
<dbReference type="GO" id="GO:0000209">
    <property type="term" value="P:protein polyubiquitination"/>
    <property type="evidence" value="ECO:0007669"/>
    <property type="project" value="TreeGrafter"/>
</dbReference>
<name>A0AAV9K463_9SOLN</name>
<feature type="domain" description="HECT" evidence="7">
    <location>
        <begin position="221"/>
        <end position="349"/>
    </location>
</feature>
<evidence type="ECO:0000256" key="2">
    <source>
        <dbReference type="ARBA" id="ARBA00004906"/>
    </source>
</evidence>
<dbReference type="EMBL" id="JAWPEI010000014">
    <property type="protein sequence ID" value="KAK4707434.1"/>
    <property type="molecule type" value="Genomic_DNA"/>
</dbReference>
<dbReference type="SUPFAM" id="SSF56204">
    <property type="entry name" value="Hect, E3 ligase catalytic domain"/>
    <property type="match status" value="1"/>
</dbReference>
<evidence type="ECO:0000256" key="4">
    <source>
        <dbReference type="ARBA" id="ARBA00022679"/>
    </source>
</evidence>
<protein>
    <recommendedName>
        <fullName evidence="3">HECT-type E3 ubiquitin transferase</fullName>
        <ecNumber evidence="3">2.3.2.26</ecNumber>
    </recommendedName>
</protein>
<comment type="catalytic activity">
    <reaction evidence="1">
        <text>S-ubiquitinyl-[E2 ubiquitin-conjugating enzyme]-L-cysteine + [acceptor protein]-L-lysine = [E2 ubiquitin-conjugating enzyme]-L-cysteine + N(6)-ubiquitinyl-[acceptor protein]-L-lysine.</text>
        <dbReference type="EC" id="2.3.2.26"/>
    </reaction>
</comment>
<dbReference type="PROSITE" id="PS50237">
    <property type="entry name" value="HECT"/>
    <property type="match status" value="1"/>
</dbReference>
<evidence type="ECO:0000313" key="9">
    <source>
        <dbReference type="Proteomes" id="UP001311915"/>
    </source>
</evidence>
<dbReference type="InterPro" id="IPR000569">
    <property type="entry name" value="HECT_dom"/>
</dbReference>
<dbReference type="InterPro" id="IPR050409">
    <property type="entry name" value="E3_ubiq-protein_ligase"/>
</dbReference>
<accession>A0AAV9K463</accession>
<dbReference type="GO" id="GO:0005737">
    <property type="term" value="C:cytoplasm"/>
    <property type="evidence" value="ECO:0007669"/>
    <property type="project" value="TreeGrafter"/>
</dbReference>
<keyword evidence="5 6" id="KW-0833">Ubl conjugation pathway</keyword>
<proteinExistence type="predicted"/>
<dbReference type="EC" id="2.3.2.26" evidence="3"/>
<evidence type="ECO:0000256" key="1">
    <source>
        <dbReference type="ARBA" id="ARBA00000885"/>
    </source>
</evidence>
<evidence type="ECO:0000313" key="8">
    <source>
        <dbReference type="EMBL" id="KAK4707434.1"/>
    </source>
</evidence>
<comment type="caution">
    <text evidence="8">The sequence shown here is derived from an EMBL/GenBank/DDBJ whole genome shotgun (WGS) entry which is preliminary data.</text>
</comment>
<dbReference type="AlphaFoldDB" id="A0AAV9K463"/>
<evidence type="ECO:0000256" key="3">
    <source>
        <dbReference type="ARBA" id="ARBA00012485"/>
    </source>
</evidence>
<dbReference type="PANTHER" id="PTHR11254">
    <property type="entry name" value="HECT DOMAIN UBIQUITIN-PROTEIN LIGASE"/>
    <property type="match status" value="1"/>
</dbReference>
<gene>
    <name evidence="8" type="ORF">R3W88_032981</name>
</gene>
<reference evidence="8 9" key="1">
    <citation type="submission" date="2023-10" db="EMBL/GenBank/DDBJ databases">
        <title>Genome-Wide Identification Analysis in wild type Solanum Pinnatisectum Reveals Some Genes Defensing Phytophthora Infestans.</title>
        <authorList>
            <person name="Sun C."/>
        </authorList>
    </citation>
    <scope>NUCLEOTIDE SEQUENCE [LARGE SCALE GENOMIC DNA]</scope>
    <source>
        <strain evidence="8">LQN</strain>
        <tissue evidence="8">Leaf</tissue>
    </source>
</reference>
<dbReference type="Pfam" id="PF00632">
    <property type="entry name" value="HECT"/>
    <property type="match status" value="1"/>
</dbReference>
<dbReference type="PANTHER" id="PTHR11254:SF424">
    <property type="entry name" value="E3 UBIQUITIN-PROTEIN LIGASE UPL5"/>
    <property type="match status" value="1"/>
</dbReference>
<evidence type="ECO:0000256" key="6">
    <source>
        <dbReference type="PROSITE-ProRule" id="PRU00104"/>
    </source>
</evidence>
<evidence type="ECO:0000256" key="5">
    <source>
        <dbReference type="ARBA" id="ARBA00022786"/>
    </source>
</evidence>
<dbReference type="SMART" id="SM00119">
    <property type="entry name" value="HECTc"/>
    <property type="match status" value="1"/>
</dbReference>
<comment type="caution">
    <text evidence="6">Lacks conserved residue(s) required for the propagation of feature annotation.</text>
</comment>
<sequence>MSPFSINNDNTATNKHHIQSVLMNFLSVTPNDFDRASEHLELFISSSVPKSLVTLYMTHPYTKIAYIWIYSTIGTTGYVGLSFTLVRDFTAFVHPMWNVLRLMDKDTHEAKFYKKIGLPLCYWVTIIKKGDVLIVPWWSLYLDILKDLQNISKLRKLAMMMLPKVEDDEQDQYYMLIDRSKLLVDSFEYIAKLKNMPGSFFLEFKEEQTTGLTVDQDLLGLIFVCEVELLGLRREIELCPNGKDTVVDRKNRETYANINQVTYFLEDFSDVITMSRLPSFFRCLSLKDFNLMLGGRSDISVKDWKAHTNYHGYEESDLQISWFWKIVESMCIEQRKMLIFFWTSIKSLL</sequence>
<dbReference type="InterPro" id="IPR035983">
    <property type="entry name" value="Hect_E3_ubiquitin_ligase"/>
</dbReference>
<keyword evidence="9" id="KW-1185">Reference proteome</keyword>
<dbReference type="Gene3D" id="3.30.2410.10">
    <property type="entry name" value="Hect, E3 ligase catalytic domain"/>
    <property type="match status" value="1"/>
</dbReference>
<organism evidence="8 9">
    <name type="scientific">Solanum pinnatisectum</name>
    <name type="common">tansyleaf nightshade</name>
    <dbReference type="NCBI Taxonomy" id="50273"/>
    <lineage>
        <taxon>Eukaryota</taxon>
        <taxon>Viridiplantae</taxon>
        <taxon>Streptophyta</taxon>
        <taxon>Embryophyta</taxon>
        <taxon>Tracheophyta</taxon>
        <taxon>Spermatophyta</taxon>
        <taxon>Magnoliopsida</taxon>
        <taxon>eudicotyledons</taxon>
        <taxon>Gunneridae</taxon>
        <taxon>Pentapetalae</taxon>
        <taxon>asterids</taxon>
        <taxon>lamiids</taxon>
        <taxon>Solanales</taxon>
        <taxon>Solanaceae</taxon>
        <taxon>Solanoideae</taxon>
        <taxon>Solaneae</taxon>
        <taxon>Solanum</taxon>
    </lineage>
</organism>
<comment type="pathway">
    <text evidence="2">Protein modification; protein ubiquitination.</text>
</comment>
<dbReference type="Proteomes" id="UP001311915">
    <property type="component" value="Unassembled WGS sequence"/>
</dbReference>
<dbReference type="Gene3D" id="3.30.2160.10">
    <property type="entry name" value="Hect, E3 ligase catalytic domain"/>
    <property type="match status" value="1"/>
</dbReference>